<evidence type="ECO:0000313" key="2">
    <source>
        <dbReference type="Proteomes" id="UP000502345"/>
    </source>
</evidence>
<evidence type="ECO:0000313" key="1">
    <source>
        <dbReference type="EMBL" id="QIP41500.1"/>
    </source>
</evidence>
<sequence length="294" mass="31306">MRRYDGLNGQIVIDGPYLWLTREHVPAPLDVRLPLEPRRVLLEKVVGCLFEAGEPAGVGSVCVLVEDAATIDAYSADEHPDAIVFAPDSREEFRKLAALLSGASNESTSDESREITSAKKFLAALDSLDGLAAAEEIVSVVAGVDEDEGDYDVYNQLADELDILDNDPRVTWAWIGECWFAVGGLAPGSEDDRTKTLRAFASLAQSLPAHAGTKQLSNAVKGTPLSHLSTMRLAQLWELVAHLVDDSDDSQVPGDVCPADASTLPVSVRACRGSLLCAAGCENSADSSCSDGSY</sequence>
<dbReference type="AlphaFoldDB" id="A0A6G9CXF8"/>
<reference evidence="1 2" key="1">
    <citation type="submission" date="2020-03" db="EMBL/GenBank/DDBJ databases">
        <title>Screen low temperature-resistant strains for efficient degradation of petroleum hydrocarbons under the low temperature.</title>
        <authorList>
            <person name="Wang Y."/>
            <person name="Chen J."/>
        </authorList>
    </citation>
    <scope>NUCLEOTIDE SEQUENCE [LARGE SCALE GENOMIC DNA]</scope>
    <source>
        <strain evidence="1 2">KB1</strain>
    </source>
</reference>
<dbReference type="EMBL" id="CP050124">
    <property type="protein sequence ID" value="QIP41500.1"/>
    <property type="molecule type" value="Genomic_DNA"/>
</dbReference>
<dbReference type="Proteomes" id="UP000502345">
    <property type="component" value="Chromosome"/>
</dbReference>
<accession>A0A6G9CXF8</accession>
<gene>
    <name evidence="1" type="ORF">G9444_4256</name>
</gene>
<organism evidence="1 2">
    <name type="scientific">Rhodococcus erythropolis</name>
    <name type="common">Arthrobacter picolinophilus</name>
    <dbReference type="NCBI Taxonomy" id="1833"/>
    <lineage>
        <taxon>Bacteria</taxon>
        <taxon>Bacillati</taxon>
        <taxon>Actinomycetota</taxon>
        <taxon>Actinomycetes</taxon>
        <taxon>Mycobacteriales</taxon>
        <taxon>Nocardiaceae</taxon>
        <taxon>Rhodococcus</taxon>
        <taxon>Rhodococcus erythropolis group</taxon>
    </lineage>
</organism>
<proteinExistence type="predicted"/>
<protein>
    <submittedName>
        <fullName evidence="1">Uncharacterized protein</fullName>
    </submittedName>
</protein>
<name>A0A6G9CXF8_RHOER</name>